<organism evidence="3 4">
    <name type="scientific">Fonsecaea erecta</name>
    <dbReference type="NCBI Taxonomy" id="1367422"/>
    <lineage>
        <taxon>Eukaryota</taxon>
        <taxon>Fungi</taxon>
        <taxon>Dikarya</taxon>
        <taxon>Ascomycota</taxon>
        <taxon>Pezizomycotina</taxon>
        <taxon>Eurotiomycetes</taxon>
        <taxon>Chaetothyriomycetidae</taxon>
        <taxon>Chaetothyriales</taxon>
        <taxon>Herpotrichiellaceae</taxon>
        <taxon>Fonsecaea</taxon>
    </lineage>
</organism>
<dbReference type="PANTHER" id="PTHR37540">
    <property type="entry name" value="TRANSCRIPTION FACTOR (ACR-2), PUTATIVE-RELATED-RELATED"/>
    <property type="match status" value="1"/>
</dbReference>
<comment type="caution">
    <text evidence="3">The sequence shown here is derived from an EMBL/GenBank/DDBJ whole genome shotgun (WGS) entry which is preliminary data.</text>
</comment>
<evidence type="ECO:0000313" key="3">
    <source>
        <dbReference type="EMBL" id="OAP56065.1"/>
    </source>
</evidence>
<dbReference type="AlphaFoldDB" id="A0A178ZAE7"/>
<dbReference type="RefSeq" id="XP_018689432.1">
    <property type="nucleotide sequence ID" value="XM_018840751.1"/>
</dbReference>
<evidence type="ECO:0000313" key="4">
    <source>
        <dbReference type="Proteomes" id="UP000078343"/>
    </source>
</evidence>
<evidence type="ECO:0008006" key="5">
    <source>
        <dbReference type="Google" id="ProtNLM"/>
    </source>
</evidence>
<keyword evidence="2" id="KW-0812">Transmembrane</keyword>
<dbReference type="CDD" id="cd12148">
    <property type="entry name" value="fungal_TF_MHR"/>
    <property type="match status" value="1"/>
</dbReference>
<keyword evidence="2" id="KW-0472">Membrane</keyword>
<evidence type="ECO:0000256" key="2">
    <source>
        <dbReference type="SAM" id="Phobius"/>
    </source>
</evidence>
<dbReference type="Proteomes" id="UP000078343">
    <property type="component" value="Unassembled WGS sequence"/>
</dbReference>
<feature type="transmembrane region" description="Helical" evidence="2">
    <location>
        <begin position="436"/>
        <end position="458"/>
    </location>
</feature>
<dbReference type="PANTHER" id="PTHR37540:SF5">
    <property type="entry name" value="TRANSCRIPTION FACTOR DOMAIN-CONTAINING PROTEIN"/>
    <property type="match status" value="1"/>
</dbReference>
<protein>
    <recommendedName>
        <fullName evidence="5">Transcription factor domain-containing protein</fullName>
    </recommendedName>
</protein>
<accession>A0A178ZAE7</accession>
<sequence length="561" mass="63273">MPAHNKAGLLFVNKTASSKSLSNSRGDLEGSRQIHKHVQKSRDYEQEKENRRKLKRARLFSLGWAPVSVAPRQTPASAPLSDAPPPSPGIRSVALRPRVLQRRETGSDCCTTPDGSKHDTPKHDTPKLSLIMPAAGSLDPFGQFTVPMNLEKHRILEYFVLRFFPAVTRSDIVAFMGHPRAASSSPAVQVVRRASADEVHVLALLAAASARMKFVDRYHFSRADLPERLADATLRLLRSYLGHARPITHELVQSILYLWAVESYRRNWEAVWTHGKMIMYLCNQHLGGFHNLNPYMRRMLWLADRFQAAATQSPPLIKERWETERLTPQQHTCAVAALRLEHGKQPMGWGFTETNSVFSEHFQKLLDAVVELSCVIHCHWIGVTEQALIPKQDWAVARSYFVADELINFREDIAGESAKSPISGEPHLQDCIRLALIVWMAFIPTCVPYAASAAILALRAAVDAKPLRDRLGRIISSRHEHPASLKEQTMLLWVAGLGAVASELVDNQEWFAVQFQRLAKKLGISSWEDFMPIQERFLLLEHLKAGNLVKLEWLLQRAVHG</sequence>
<keyword evidence="2" id="KW-1133">Transmembrane helix</keyword>
<feature type="compositionally biased region" description="Polar residues" evidence="1">
    <location>
        <begin position="14"/>
        <end position="25"/>
    </location>
</feature>
<dbReference type="EMBL" id="LVYI01000009">
    <property type="protein sequence ID" value="OAP56065.1"/>
    <property type="molecule type" value="Genomic_DNA"/>
</dbReference>
<feature type="compositionally biased region" description="Basic and acidic residues" evidence="1">
    <location>
        <begin position="40"/>
        <end position="50"/>
    </location>
</feature>
<feature type="compositionally biased region" description="Basic and acidic residues" evidence="1">
    <location>
        <begin position="115"/>
        <end position="124"/>
    </location>
</feature>
<feature type="region of interest" description="Disordered" evidence="1">
    <location>
        <begin position="1"/>
        <end position="50"/>
    </location>
</feature>
<keyword evidence="4" id="KW-1185">Reference proteome</keyword>
<proteinExistence type="predicted"/>
<reference evidence="3 4" key="1">
    <citation type="submission" date="2016-04" db="EMBL/GenBank/DDBJ databases">
        <title>Draft genome of Fonsecaea erecta CBS 125763.</title>
        <authorList>
            <person name="Weiss V.A."/>
            <person name="Vicente V.A."/>
            <person name="Raittz R.T."/>
            <person name="Moreno L.F."/>
            <person name="De Souza E.M."/>
            <person name="Pedrosa F.O."/>
            <person name="Steffens M.B."/>
            <person name="Faoro H."/>
            <person name="Tadra-Sfeir M.Z."/>
            <person name="Najafzadeh M.J."/>
            <person name="Felipe M.S."/>
            <person name="Teixeira M."/>
            <person name="Sun J."/>
            <person name="Xi L."/>
            <person name="Gomes R."/>
            <person name="De Azevedo C.M."/>
            <person name="Salgado C.G."/>
            <person name="Da Silva M.B."/>
            <person name="Nascimento M.F."/>
            <person name="Queiroz-Telles F."/>
            <person name="Attili D.S."/>
            <person name="Gorbushina A."/>
        </authorList>
    </citation>
    <scope>NUCLEOTIDE SEQUENCE [LARGE SCALE GENOMIC DNA]</scope>
    <source>
        <strain evidence="3 4">CBS 125763</strain>
    </source>
</reference>
<dbReference type="STRING" id="1367422.A0A178ZAE7"/>
<name>A0A178ZAE7_9EURO</name>
<feature type="region of interest" description="Disordered" evidence="1">
    <location>
        <begin position="72"/>
        <end position="124"/>
    </location>
</feature>
<dbReference type="OrthoDB" id="4161203at2759"/>
<dbReference type="GeneID" id="30013412"/>
<evidence type="ECO:0000256" key="1">
    <source>
        <dbReference type="SAM" id="MobiDB-lite"/>
    </source>
</evidence>
<gene>
    <name evidence="3" type="ORF">AYL99_09244</name>
</gene>